<reference evidence="1" key="2">
    <citation type="journal article" date="2015" name="Fish Shellfish Immunol.">
        <title>Early steps in the European eel (Anguilla anguilla)-Vibrio vulnificus interaction in the gills: Role of the RtxA13 toxin.</title>
        <authorList>
            <person name="Callol A."/>
            <person name="Pajuelo D."/>
            <person name="Ebbesson L."/>
            <person name="Teles M."/>
            <person name="MacKenzie S."/>
            <person name="Amaro C."/>
        </authorList>
    </citation>
    <scope>NUCLEOTIDE SEQUENCE</scope>
</reference>
<protein>
    <submittedName>
        <fullName evidence="1">Uncharacterized protein</fullName>
    </submittedName>
</protein>
<dbReference type="AlphaFoldDB" id="A0A0E9XZE0"/>
<proteinExistence type="predicted"/>
<dbReference type="EMBL" id="GBXM01001519">
    <property type="protein sequence ID" value="JAI07059.1"/>
    <property type="molecule type" value="Transcribed_RNA"/>
</dbReference>
<organism evidence="1">
    <name type="scientific">Anguilla anguilla</name>
    <name type="common">European freshwater eel</name>
    <name type="synonym">Muraena anguilla</name>
    <dbReference type="NCBI Taxonomy" id="7936"/>
    <lineage>
        <taxon>Eukaryota</taxon>
        <taxon>Metazoa</taxon>
        <taxon>Chordata</taxon>
        <taxon>Craniata</taxon>
        <taxon>Vertebrata</taxon>
        <taxon>Euteleostomi</taxon>
        <taxon>Actinopterygii</taxon>
        <taxon>Neopterygii</taxon>
        <taxon>Teleostei</taxon>
        <taxon>Anguilliformes</taxon>
        <taxon>Anguillidae</taxon>
        <taxon>Anguilla</taxon>
    </lineage>
</organism>
<reference evidence="1" key="1">
    <citation type="submission" date="2014-11" db="EMBL/GenBank/DDBJ databases">
        <authorList>
            <person name="Amaro Gonzalez C."/>
        </authorList>
    </citation>
    <scope>NUCLEOTIDE SEQUENCE</scope>
</reference>
<evidence type="ECO:0000313" key="1">
    <source>
        <dbReference type="EMBL" id="JAI07059.1"/>
    </source>
</evidence>
<sequence>MFREAMKKMLEEFSSLQEYLVTEIKTQMTTSLRLALKQIPDDITGLPDVSEEMETMKRSCDSLGLQVF</sequence>
<accession>A0A0E9XZE0</accession>
<name>A0A0E9XZE0_ANGAN</name>